<dbReference type="PANTHER" id="PTHR45780:SF2">
    <property type="entry name" value="ETHANOLAMINE-PHOSPHATE CYTIDYLYLTRANSFERASE"/>
    <property type="match status" value="1"/>
</dbReference>
<evidence type="ECO:0000256" key="5">
    <source>
        <dbReference type="ARBA" id="ARBA00022695"/>
    </source>
</evidence>
<comment type="caution">
    <text evidence="13">The sequence shown here is derived from an EMBL/GenBank/DDBJ whole genome shotgun (WGS) entry which is preliminary data.</text>
</comment>
<keyword evidence="6" id="KW-0443">Lipid metabolism</keyword>
<dbReference type="InterPro" id="IPR044608">
    <property type="entry name" value="Ect1/PCYT2"/>
</dbReference>
<keyword evidence="4" id="KW-0808">Transferase</keyword>
<dbReference type="Gene3D" id="3.40.50.620">
    <property type="entry name" value="HUPs"/>
    <property type="match status" value="2"/>
</dbReference>
<dbReference type="GO" id="GO:0004306">
    <property type="term" value="F:ethanolamine-phosphate cytidylyltransferase activity"/>
    <property type="evidence" value="ECO:0007669"/>
    <property type="project" value="UniProtKB-EC"/>
</dbReference>
<evidence type="ECO:0000256" key="7">
    <source>
        <dbReference type="ARBA" id="ARBA00023209"/>
    </source>
</evidence>
<dbReference type="UniPathway" id="UPA00558">
    <property type="reaction ID" value="UER00742"/>
</dbReference>
<evidence type="ECO:0000256" key="1">
    <source>
        <dbReference type="ARBA" id="ARBA00005189"/>
    </source>
</evidence>
<accession>A0A813LI96</accession>
<dbReference type="PANTHER" id="PTHR45780">
    <property type="entry name" value="ETHANOLAMINE-PHOSPHATE CYTIDYLYLTRANSFERASE"/>
    <property type="match status" value="1"/>
</dbReference>
<evidence type="ECO:0000259" key="12">
    <source>
        <dbReference type="Pfam" id="PF01467"/>
    </source>
</evidence>
<dbReference type="NCBIfam" id="TIGR00125">
    <property type="entry name" value="cyt_tran_rel"/>
    <property type="match status" value="2"/>
</dbReference>
<reference evidence="13" key="1">
    <citation type="submission" date="2021-02" db="EMBL/GenBank/DDBJ databases">
        <authorList>
            <person name="Dougan E. K."/>
            <person name="Rhodes N."/>
            <person name="Thang M."/>
            <person name="Chan C."/>
        </authorList>
    </citation>
    <scope>NUCLEOTIDE SEQUENCE</scope>
</reference>
<evidence type="ECO:0000256" key="8">
    <source>
        <dbReference type="ARBA" id="ARBA00023264"/>
    </source>
</evidence>
<dbReference type="EMBL" id="CAJNNW010034657">
    <property type="protein sequence ID" value="CAE8723452.1"/>
    <property type="molecule type" value="Genomic_DNA"/>
</dbReference>
<keyword evidence="3" id="KW-0444">Lipid biosynthesis</keyword>
<dbReference type="SUPFAM" id="SSF52374">
    <property type="entry name" value="Nucleotidylyl transferase"/>
    <property type="match status" value="2"/>
</dbReference>
<feature type="domain" description="Cytidyltransferase-like" evidence="12">
    <location>
        <begin position="287"/>
        <end position="380"/>
    </location>
</feature>
<evidence type="ECO:0000256" key="2">
    <source>
        <dbReference type="ARBA" id="ARBA00010101"/>
    </source>
</evidence>
<evidence type="ECO:0000313" key="14">
    <source>
        <dbReference type="Proteomes" id="UP000626109"/>
    </source>
</evidence>
<organism evidence="13 14">
    <name type="scientific">Polarella glacialis</name>
    <name type="common">Dinoflagellate</name>
    <dbReference type="NCBI Taxonomy" id="89957"/>
    <lineage>
        <taxon>Eukaryota</taxon>
        <taxon>Sar</taxon>
        <taxon>Alveolata</taxon>
        <taxon>Dinophyceae</taxon>
        <taxon>Suessiales</taxon>
        <taxon>Suessiaceae</taxon>
        <taxon>Polarella</taxon>
    </lineage>
</organism>
<evidence type="ECO:0000256" key="4">
    <source>
        <dbReference type="ARBA" id="ARBA00022679"/>
    </source>
</evidence>
<comment type="pathway">
    <text evidence="1">Lipid metabolism.</text>
</comment>
<gene>
    <name evidence="13" type="ORF">PGLA2088_LOCUS43150</name>
</gene>
<comment type="similarity">
    <text evidence="2">Belongs to the cytidylyltransferase family.</text>
</comment>
<evidence type="ECO:0000256" key="6">
    <source>
        <dbReference type="ARBA" id="ARBA00023098"/>
    </source>
</evidence>
<dbReference type="GO" id="GO:0005737">
    <property type="term" value="C:cytoplasm"/>
    <property type="evidence" value="ECO:0007669"/>
    <property type="project" value="TreeGrafter"/>
</dbReference>
<dbReference type="Proteomes" id="UP000626109">
    <property type="component" value="Unassembled WGS sequence"/>
</dbReference>
<evidence type="ECO:0000313" key="13">
    <source>
        <dbReference type="EMBL" id="CAE8723452.1"/>
    </source>
</evidence>
<keyword evidence="8" id="KW-1208">Phospholipid metabolism</keyword>
<proteinExistence type="inferred from homology"/>
<keyword evidence="7" id="KW-0594">Phospholipid biosynthesis</keyword>
<dbReference type="EC" id="2.7.7.14" evidence="10"/>
<dbReference type="AlphaFoldDB" id="A0A813LI96"/>
<evidence type="ECO:0000256" key="10">
    <source>
        <dbReference type="ARBA" id="ARBA00024221"/>
    </source>
</evidence>
<dbReference type="GO" id="GO:0006646">
    <property type="term" value="P:phosphatidylethanolamine biosynthetic process"/>
    <property type="evidence" value="ECO:0007669"/>
    <property type="project" value="UniProtKB-UniPathway"/>
</dbReference>
<dbReference type="InterPro" id="IPR004821">
    <property type="entry name" value="Cyt_trans-like"/>
</dbReference>
<evidence type="ECO:0000256" key="11">
    <source>
        <dbReference type="ARBA" id="ARBA00031473"/>
    </source>
</evidence>
<name>A0A813LI96_POLGL</name>
<evidence type="ECO:0000256" key="3">
    <source>
        <dbReference type="ARBA" id="ARBA00022516"/>
    </source>
</evidence>
<evidence type="ECO:0000256" key="9">
    <source>
        <dbReference type="ARBA" id="ARBA00024191"/>
    </source>
</evidence>
<keyword evidence="5" id="KW-0548">Nucleotidyltransferase</keyword>
<dbReference type="Pfam" id="PF01467">
    <property type="entry name" value="CTP_transf_like"/>
    <property type="match status" value="2"/>
</dbReference>
<sequence length="455" mass="49520">MPPGEALLPATVLLPLQSALRAFFDGPDSLGGSFELLGPARRAEVLANYLCGSNQDSSSSFSPLPAAEAQPPPPATQRKQRRALLTGCFDLTHAGHYNALRQAKAAFPGEDVILVAGVHSDEAIENAKGAPTVLQHDERLEMVKACRWVDEVAGDLPYAVPVSLLDRLGCDVAVHGDDLPRAPGGGGLFDEVRAAGRLHIVKRTEGTSTTMLIGRLLSMSKDHLPKQSAEEKVLDSPQLVSNEALASMASVTPISAPTWTLLPTMSRMALFYSDRPRYLSAAKRVVYAPGEWDLFHVAHVRFLQRARQLGDFLVVGCYDDETIHRKKGKNYPLQTLHERSLNVLACRHVDDVLLGAPWQVTKDLLTTLNVAVVVTGQNCLYVEPLTDGTSDVLGMGDPFLHCRADNILQVIESTCSLTMDVIAQRIFDNTAKYSQNAKEQAEQDYNDSKGFVAES</sequence>
<protein>
    <recommendedName>
        <fullName evidence="10">ethanolamine-phosphate cytidylyltransferase</fullName>
        <ecNumber evidence="10">2.7.7.14</ecNumber>
    </recommendedName>
    <alternativeName>
        <fullName evidence="11">CTP:phosphoethanolamine cytidylyltransferase</fullName>
    </alternativeName>
</protein>
<feature type="domain" description="Cytidyltransferase-like" evidence="12">
    <location>
        <begin position="85"/>
        <end position="213"/>
    </location>
</feature>
<comment type="pathway">
    <text evidence="9">Phospholipid metabolism; phosphatidylethanolamine biosynthesis; phosphatidylethanolamine from ethanolamine: step 2/3.</text>
</comment>
<dbReference type="InterPro" id="IPR014729">
    <property type="entry name" value="Rossmann-like_a/b/a_fold"/>
</dbReference>